<dbReference type="Proteomes" id="UP001438707">
    <property type="component" value="Unassembled WGS sequence"/>
</dbReference>
<dbReference type="PANTHER" id="PTHR31096">
    <property type="entry name" value="ACT DOMAIN-CONTAINING PROTEIN ACR4-RELATED"/>
    <property type="match status" value="1"/>
</dbReference>
<accession>A0AAW1RSS7</accession>
<feature type="domain" description="ACT" evidence="2">
    <location>
        <begin position="207"/>
        <end position="284"/>
    </location>
</feature>
<dbReference type="PANTHER" id="PTHR31096:SF60">
    <property type="entry name" value="ACT DOMAIN-CONTAINING PROTEIN ACR12"/>
    <property type="match status" value="1"/>
</dbReference>
<keyword evidence="4" id="KW-1185">Reference proteome</keyword>
<dbReference type="InterPro" id="IPR040217">
    <property type="entry name" value="ACR1-12"/>
</dbReference>
<dbReference type="EMBL" id="JALJOS010000007">
    <property type="protein sequence ID" value="KAK9836836.1"/>
    <property type="molecule type" value="Genomic_DNA"/>
</dbReference>
<keyword evidence="1" id="KW-0677">Repeat</keyword>
<dbReference type="Gene3D" id="3.30.70.260">
    <property type="match status" value="1"/>
</dbReference>
<organism evidence="3 4">
    <name type="scientific">Apatococcus lobatus</name>
    <dbReference type="NCBI Taxonomy" id="904363"/>
    <lineage>
        <taxon>Eukaryota</taxon>
        <taxon>Viridiplantae</taxon>
        <taxon>Chlorophyta</taxon>
        <taxon>core chlorophytes</taxon>
        <taxon>Trebouxiophyceae</taxon>
        <taxon>Chlorellales</taxon>
        <taxon>Chlorellaceae</taxon>
        <taxon>Apatococcus</taxon>
    </lineage>
</organism>
<dbReference type="CDD" id="cd04873">
    <property type="entry name" value="ACT_UUR-ACR-like"/>
    <property type="match status" value="1"/>
</dbReference>
<evidence type="ECO:0000313" key="3">
    <source>
        <dbReference type="EMBL" id="KAK9836836.1"/>
    </source>
</evidence>
<name>A0AAW1RSS7_9CHLO</name>
<reference evidence="3 4" key="1">
    <citation type="journal article" date="2024" name="Nat. Commun.">
        <title>Phylogenomics reveals the evolutionary origins of lichenization in chlorophyte algae.</title>
        <authorList>
            <person name="Puginier C."/>
            <person name="Libourel C."/>
            <person name="Otte J."/>
            <person name="Skaloud P."/>
            <person name="Haon M."/>
            <person name="Grisel S."/>
            <person name="Petersen M."/>
            <person name="Berrin J.G."/>
            <person name="Delaux P.M."/>
            <person name="Dal Grande F."/>
            <person name="Keller J."/>
        </authorList>
    </citation>
    <scope>NUCLEOTIDE SEQUENCE [LARGE SCALE GENOMIC DNA]</scope>
    <source>
        <strain evidence="3 4">SAG 2145</strain>
    </source>
</reference>
<protein>
    <recommendedName>
        <fullName evidence="2">ACT domain-containing protein</fullName>
    </recommendedName>
</protein>
<dbReference type="InterPro" id="IPR045865">
    <property type="entry name" value="ACT-like_dom_sf"/>
</dbReference>
<dbReference type="PROSITE" id="PS51671">
    <property type="entry name" value="ACT"/>
    <property type="match status" value="1"/>
</dbReference>
<evidence type="ECO:0000256" key="1">
    <source>
        <dbReference type="ARBA" id="ARBA00022737"/>
    </source>
</evidence>
<sequence>MRLSSQKPLVPPTLSTLSQPALTARQRACPRLSARGSRQPVTVCAAVASKEAKETSDRIQQNLEKGVPKPVVKIDNQHDPFATVVEIEYGNELGELLDTIAALRNLKLNISRAKLRQKAGKQRNRFYITDRRTSDKVVKSARLEEIRLTILQNLLKYHPDSADELAWGGKVSKPSSRSNLEPLGPSHRKVVQTVVDILEHESGSHTEVHVETTDRPGLLTDIVHWLKDTSVNVISAEVDTEGKIAKDTFFVTYHGEALNTNMETLVSNVLQYNLSMADVEAEESY</sequence>
<comment type="caution">
    <text evidence="3">The sequence shown here is derived from an EMBL/GenBank/DDBJ whole genome shotgun (WGS) entry which is preliminary data.</text>
</comment>
<proteinExistence type="predicted"/>
<dbReference type="InterPro" id="IPR002912">
    <property type="entry name" value="ACT_dom"/>
</dbReference>
<gene>
    <name evidence="3" type="ORF">WJX74_009280</name>
</gene>
<dbReference type="SUPFAM" id="SSF55021">
    <property type="entry name" value="ACT-like"/>
    <property type="match status" value="1"/>
</dbReference>
<evidence type="ECO:0000313" key="4">
    <source>
        <dbReference type="Proteomes" id="UP001438707"/>
    </source>
</evidence>
<evidence type="ECO:0000259" key="2">
    <source>
        <dbReference type="PROSITE" id="PS51671"/>
    </source>
</evidence>
<dbReference type="AlphaFoldDB" id="A0AAW1RSS7"/>